<evidence type="ECO:0000313" key="3">
    <source>
        <dbReference type="EMBL" id="MFC0561043.1"/>
    </source>
</evidence>
<protein>
    <submittedName>
        <fullName evidence="3">Uncharacterized protein</fullName>
    </submittedName>
</protein>
<feature type="chain" id="PRO_5045376449" evidence="2">
    <location>
        <begin position="26"/>
        <end position="94"/>
    </location>
</feature>
<feature type="signal peptide" evidence="2">
    <location>
        <begin position="1"/>
        <end position="25"/>
    </location>
</feature>
<feature type="region of interest" description="Disordered" evidence="1">
    <location>
        <begin position="45"/>
        <end position="94"/>
    </location>
</feature>
<organism evidence="3 4">
    <name type="scientific">Halalkalibacter alkalisediminis</name>
    <dbReference type="NCBI Taxonomy" id="935616"/>
    <lineage>
        <taxon>Bacteria</taxon>
        <taxon>Bacillati</taxon>
        <taxon>Bacillota</taxon>
        <taxon>Bacilli</taxon>
        <taxon>Bacillales</taxon>
        <taxon>Bacillaceae</taxon>
        <taxon>Halalkalibacter</taxon>
    </lineage>
</organism>
<dbReference type="RefSeq" id="WP_273842294.1">
    <property type="nucleotide sequence ID" value="NZ_JAQQWT010000005.1"/>
</dbReference>
<proteinExistence type="predicted"/>
<comment type="caution">
    <text evidence="3">The sequence shown here is derived from an EMBL/GenBank/DDBJ whole genome shotgun (WGS) entry which is preliminary data.</text>
</comment>
<gene>
    <name evidence="3" type="ORF">ACFFH4_19035</name>
</gene>
<evidence type="ECO:0000256" key="1">
    <source>
        <dbReference type="SAM" id="MobiDB-lite"/>
    </source>
</evidence>
<sequence length="94" mass="10178">MKKFLMTTAAAVLSLGVITACGAPAEEDPMLEDPAVEDPAMEEAPVEEAPMDEPITDEPALDDEEFDTEEEIDVDVEGEETGDEFAEEEEEATN</sequence>
<name>A0ABV6NJV5_9BACI</name>
<evidence type="ECO:0000256" key="2">
    <source>
        <dbReference type="SAM" id="SignalP"/>
    </source>
</evidence>
<keyword evidence="4" id="KW-1185">Reference proteome</keyword>
<keyword evidence="2" id="KW-0732">Signal</keyword>
<dbReference type="EMBL" id="JBHLTR010000054">
    <property type="protein sequence ID" value="MFC0561043.1"/>
    <property type="molecule type" value="Genomic_DNA"/>
</dbReference>
<reference evidence="3 4" key="1">
    <citation type="submission" date="2024-09" db="EMBL/GenBank/DDBJ databases">
        <authorList>
            <person name="Sun Q."/>
            <person name="Mori K."/>
        </authorList>
    </citation>
    <scope>NUCLEOTIDE SEQUENCE [LARGE SCALE GENOMIC DNA]</scope>
    <source>
        <strain evidence="3 4">NCAIM B.02301</strain>
    </source>
</reference>
<accession>A0ABV6NJV5</accession>
<dbReference type="PROSITE" id="PS51257">
    <property type="entry name" value="PROKAR_LIPOPROTEIN"/>
    <property type="match status" value="1"/>
</dbReference>
<dbReference type="Proteomes" id="UP001589833">
    <property type="component" value="Unassembled WGS sequence"/>
</dbReference>
<evidence type="ECO:0000313" key="4">
    <source>
        <dbReference type="Proteomes" id="UP001589833"/>
    </source>
</evidence>